<keyword evidence="5 11" id="KW-0479">Metal-binding</keyword>
<evidence type="ECO:0000256" key="1">
    <source>
        <dbReference type="ARBA" id="ARBA00004167"/>
    </source>
</evidence>
<keyword evidence="6" id="KW-1133">Transmembrane helix</keyword>
<dbReference type="InterPro" id="IPR001128">
    <property type="entry name" value="Cyt_P450"/>
</dbReference>
<comment type="similarity">
    <text evidence="2 11">Belongs to the cytochrome P450 family.</text>
</comment>
<dbReference type="PANTHER" id="PTHR47947:SF62">
    <property type="entry name" value="CYTOCHROME P450, FAMILY 81, SUBFAMILY D, POLYPEPTIDE 5"/>
    <property type="match status" value="1"/>
</dbReference>
<dbReference type="EMBL" id="JABTTQ020000008">
    <property type="protein sequence ID" value="KAK6151224.1"/>
    <property type="molecule type" value="Genomic_DNA"/>
</dbReference>
<dbReference type="InterPro" id="IPR036396">
    <property type="entry name" value="Cyt_P450_sf"/>
</dbReference>
<evidence type="ECO:0000256" key="10">
    <source>
        <dbReference type="ARBA" id="ARBA00023136"/>
    </source>
</evidence>
<evidence type="ECO:0000256" key="11">
    <source>
        <dbReference type="RuleBase" id="RU000461"/>
    </source>
</evidence>
<keyword evidence="10" id="KW-0472">Membrane</keyword>
<keyword evidence="3 11" id="KW-0349">Heme</keyword>
<evidence type="ECO:0000256" key="7">
    <source>
        <dbReference type="ARBA" id="ARBA00023002"/>
    </source>
</evidence>
<dbReference type="Proteomes" id="UP001318860">
    <property type="component" value="Unassembled WGS sequence"/>
</dbReference>
<keyword evidence="4" id="KW-0812">Transmembrane</keyword>
<evidence type="ECO:0000256" key="3">
    <source>
        <dbReference type="ARBA" id="ARBA00022617"/>
    </source>
</evidence>
<keyword evidence="9 11" id="KW-0503">Monooxygenase</keyword>
<dbReference type="PRINTS" id="PR00385">
    <property type="entry name" value="P450"/>
</dbReference>
<keyword evidence="14" id="KW-1185">Reference proteome</keyword>
<dbReference type="InterPro" id="IPR050651">
    <property type="entry name" value="Plant_Cytochrome_P450_Monoox"/>
</dbReference>
<evidence type="ECO:0008006" key="15">
    <source>
        <dbReference type="Google" id="ProtNLM"/>
    </source>
</evidence>
<dbReference type="CDD" id="cd20653">
    <property type="entry name" value="CYP81"/>
    <property type="match status" value="1"/>
</dbReference>
<protein>
    <recommendedName>
        <fullName evidence="15">Cytochrome P450</fullName>
    </recommendedName>
</protein>
<feature type="chain" id="PRO_5047403221" description="Cytochrome P450" evidence="12">
    <location>
        <begin position="23"/>
        <end position="532"/>
    </location>
</feature>
<name>A0ABR0WVQ5_REHGL</name>
<accession>A0ABR0WVQ5</accession>
<gene>
    <name evidence="13" type="ORF">DH2020_016156</name>
</gene>
<evidence type="ECO:0000256" key="5">
    <source>
        <dbReference type="ARBA" id="ARBA00022723"/>
    </source>
</evidence>
<organism evidence="13 14">
    <name type="scientific">Rehmannia glutinosa</name>
    <name type="common">Chinese foxglove</name>
    <dbReference type="NCBI Taxonomy" id="99300"/>
    <lineage>
        <taxon>Eukaryota</taxon>
        <taxon>Viridiplantae</taxon>
        <taxon>Streptophyta</taxon>
        <taxon>Embryophyta</taxon>
        <taxon>Tracheophyta</taxon>
        <taxon>Spermatophyta</taxon>
        <taxon>Magnoliopsida</taxon>
        <taxon>eudicotyledons</taxon>
        <taxon>Gunneridae</taxon>
        <taxon>Pentapetalae</taxon>
        <taxon>asterids</taxon>
        <taxon>lamiids</taxon>
        <taxon>Lamiales</taxon>
        <taxon>Orobanchaceae</taxon>
        <taxon>Rehmannieae</taxon>
        <taxon>Rehmannia</taxon>
    </lineage>
</organism>
<dbReference type="Gene3D" id="1.10.630.10">
    <property type="entry name" value="Cytochrome P450"/>
    <property type="match status" value="1"/>
</dbReference>
<dbReference type="PRINTS" id="PR00463">
    <property type="entry name" value="EP450I"/>
</dbReference>
<comment type="caution">
    <text evidence="13">The sequence shown here is derived from an EMBL/GenBank/DDBJ whole genome shotgun (WGS) entry which is preliminary data.</text>
</comment>
<dbReference type="InterPro" id="IPR017972">
    <property type="entry name" value="Cyt_P450_CS"/>
</dbReference>
<dbReference type="Pfam" id="PF00067">
    <property type="entry name" value="p450"/>
    <property type="match status" value="2"/>
</dbReference>
<comment type="subcellular location">
    <subcellularLocation>
        <location evidence="1">Membrane</location>
        <topology evidence="1">Single-pass membrane protein</topology>
    </subcellularLocation>
</comment>
<reference evidence="13 14" key="1">
    <citation type="journal article" date="2021" name="Comput. Struct. Biotechnol. J.">
        <title>De novo genome assembly of the potent medicinal plant Rehmannia glutinosa using nanopore technology.</title>
        <authorList>
            <person name="Ma L."/>
            <person name="Dong C."/>
            <person name="Song C."/>
            <person name="Wang X."/>
            <person name="Zheng X."/>
            <person name="Niu Y."/>
            <person name="Chen S."/>
            <person name="Feng W."/>
        </authorList>
    </citation>
    <scope>NUCLEOTIDE SEQUENCE [LARGE SCALE GENOMIC DNA]</scope>
    <source>
        <strain evidence="13">DH-2019</strain>
    </source>
</reference>
<dbReference type="InterPro" id="IPR002401">
    <property type="entry name" value="Cyt_P450_E_grp-I"/>
</dbReference>
<dbReference type="PROSITE" id="PS00086">
    <property type="entry name" value="CYTOCHROME_P450"/>
    <property type="match status" value="1"/>
</dbReference>
<dbReference type="SUPFAM" id="SSF48264">
    <property type="entry name" value="Cytochrome P450"/>
    <property type="match status" value="1"/>
</dbReference>
<evidence type="ECO:0000256" key="2">
    <source>
        <dbReference type="ARBA" id="ARBA00010617"/>
    </source>
</evidence>
<evidence type="ECO:0000256" key="4">
    <source>
        <dbReference type="ARBA" id="ARBA00022692"/>
    </source>
</evidence>
<feature type="signal peptide" evidence="12">
    <location>
        <begin position="1"/>
        <end position="22"/>
    </location>
</feature>
<proteinExistence type="inferred from homology"/>
<evidence type="ECO:0000256" key="9">
    <source>
        <dbReference type="ARBA" id="ARBA00023033"/>
    </source>
</evidence>
<evidence type="ECO:0000313" key="14">
    <source>
        <dbReference type="Proteomes" id="UP001318860"/>
    </source>
</evidence>
<evidence type="ECO:0000256" key="8">
    <source>
        <dbReference type="ARBA" id="ARBA00023004"/>
    </source>
</evidence>
<keyword evidence="8 11" id="KW-0408">Iron</keyword>
<keyword evidence="12" id="KW-0732">Signal</keyword>
<evidence type="ECO:0000256" key="12">
    <source>
        <dbReference type="SAM" id="SignalP"/>
    </source>
</evidence>
<keyword evidence="7 11" id="KW-0560">Oxidoreductase</keyword>
<evidence type="ECO:0000256" key="6">
    <source>
        <dbReference type="ARBA" id="ARBA00022989"/>
    </source>
</evidence>
<evidence type="ECO:0000313" key="13">
    <source>
        <dbReference type="EMBL" id="KAK6151224.1"/>
    </source>
</evidence>
<sequence>MLYTSLSFTIAILILYKILSNSQNKFKPSNKNLPPSPPGGLPIIGHVHLFKNLLHRTLHDFSHKAGPIFTLRFGSRPVVVVSSSTLVEECFNKNDLVLANRPVASVDRKSLGFSPTTVIGAPYGDHWRNLRKLCDLEVFGTTRLASFLSIRVDERDRMISSLYKISSVGFAKVDVESKIVELTFNNIMRMVAGKRYYGEEAEDDEEAKRFRDLTKEALELTSASNPGEIFPILRFIGMNGLEKKLAVHSRKTDEFMRGLLDEHRRGKRQNTMVDRLLALQETKPAYYTDEVITGLIVVRGRLEWVVNGAGHIVTPTYDTLKNGPDNSGIDASSSAARKWWKSQHLLLNHPEIMDKARQEIDTHVGHDRMVEEQDLPKLRYLHFIILETLRLFPSVPMLVPHVPSQDVEIGGYNVPKGTMVLVNAWAIHRDPNVWDEPLSFKPERFENLELENHKLLPFGMGKRACPGAGLAQKFVGLALGSLIQCFDWKRISEEKIDMTESPGTTLAKAKPLEALCKPRNVMEKVLKHVSNA</sequence>
<dbReference type="PANTHER" id="PTHR47947">
    <property type="entry name" value="CYTOCHROME P450 82C3-RELATED"/>
    <property type="match status" value="1"/>
</dbReference>